<evidence type="ECO:0000256" key="8">
    <source>
        <dbReference type="ARBA" id="ARBA00045737"/>
    </source>
</evidence>
<evidence type="ECO:0000256" key="7">
    <source>
        <dbReference type="ARBA" id="ARBA00032267"/>
    </source>
</evidence>
<dbReference type="PANTHER" id="PTHR13861:SF2">
    <property type="entry name" value="V-TYPE PROTON ATPASE SUBUNIT F"/>
    <property type="match status" value="1"/>
</dbReference>
<keyword evidence="4" id="KW-0375">Hydrogen ion transport</keyword>
<proteinExistence type="inferred from homology"/>
<dbReference type="InterPro" id="IPR008218">
    <property type="entry name" value="ATPase_V1-cplx_f_g_su"/>
</dbReference>
<dbReference type="NCBIfam" id="TIGR01101">
    <property type="entry name" value="V_ATP_synt_F"/>
    <property type="match status" value="1"/>
</dbReference>
<dbReference type="GO" id="GO:0033180">
    <property type="term" value="C:proton-transporting V-type ATPase, V1 domain"/>
    <property type="evidence" value="ECO:0007669"/>
    <property type="project" value="InterPro"/>
</dbReference>
<comment type="similarity">
    <text evidence="1">Belongs to the V-ATPase F subunit family.</text>
</comment>
<keyword evidence="12" id="KW-1185">Reference proteome</keyword>
<dbReference type="AlphaFoldDB" id="A0A4V6AT04"/>
<dbReference type="GO" id="GO:0046961">
    <property type="term" value="F:proton-transporting ATPase activity, rotational mechanism"/>
    <property type="evidence" value="ECO:0007669"/>
    <property type="project" value="InterPro"/>
</dbReference>
<evidence type="ECO:0000256" key="2">
    <source>
        <dbReference type="ARBA" id="ARBA00013430"/>
    </source>
</evidence>
<sequence>MAGRGKLIAVIGDEDTCTGFLLGGIGELNKNRKPNFLVVEKDTSITEIEETFKSFLVRNDIGIILINQFIAEMIRHAIDAHMQSIPAVLEIPSKEHPFDLTLYKETRRETSVSGLSAVDLIMKSVQSVALCLTMMIMMMVSAGPLPPSLSSSRQDGTVSAHLHDDKNSTRCILPTCMSAHLGSTLAGGGDETAGGATSDPFGNGKK</sequence>
<evidence type="ECO:0000256" key="5">
    <source>
        <dbReference type="ARBA" id="ARBA00023065"/>
    </source>
</evidence>
<name>A0A4V6AT04_COLLU</name>
<gene>
    <name evidence="11" type="ORF">D9C73_024494</name>
</gene>
<evidence type="ECO:0000256" key="10">
    <source>
        <dbReference type="SAM" id="MobiDB-lite"/>
    </source>
</evidence>
<dbReference type="InterPro" id="IPR005772">
    <property type="entry name" value="ATPase_V1-cplx_fsu_euk"/>
</dbReference>
<evidence type="ECO:0000313" key="11">
    <source>
        <dbReference type="EMBL" id="TKS90362.1"/>
    </source>
</evidence>
<reference evidence="11 12" key="1">
    <citation type="submission" date="2019-01" db="EMBL/GenBank/DDBJ databases">
        <title>Genome Assembly of Collichthys lucidus.</title>
        <authorList>
            <person name="Cai M."/>
            <person name="Xiao S."/>
        </authorList>
    </citation>
    <scope>NUCLEOTIDE SEQUENCE [LARGE SCALE GENOMIC DNA]</scope>
    <source>
        <strain evidence="11">JT15FE1705JMU</strain>
        <tissue evidence="11">Muscle</tissue>
    </source>
</reference>
<dbReference type="SUPFAM" id="SSF159468">
    <property type="entry name" value="AtpF-like"/>
    <property type="match status" value="1"/>
</dbReference>
<evidence type="ECO:0000256" key="9">
    <source>
        <dbReference type="ARBA" id="ARBA00071100"/>
    </source>
</evidence>
<dbReference type="Pfam" id="PF01990">
    <property type="entry name" value="ATP-synt_F"/>
    <property type="match status" value="1"/>
</dbReference>
<dbReference type="FunFam" id="3.40.50.10580:FF:000001">
    <property type="entry name" value="V-type proton ATPase subunit F"/>
    <property type="match status" value="1"/>
</dbReference>
<dbReference type="InterPro" id="IPR036906">
    <property type="entry name" value="ATPase_V1_fsu_sf"/>
</dbReference>
<comment type="function">
    <text evidence="8">Subunit of the V1 complex of vacuolar(H+)-ATPase (V-ATPase), a multisubunit enzyme composed of a peripheral complex (V1) that hydrolyzes ATP and a membrane integral complex (V0) that translocates protons. V-ATPase is responsible for acidifying and maintaining the pH of intracellular compartments and in some cell types, is targeted to the plasma membrane, where it is responsible for acidifying the extracellular environment.</text>
</comment>
<organism evidence="11 12">
    <name type="scientific">Collichthys lucidus</name>
    <name type="common">Big head croaker</name>
    <name type="synonym">Sciaena lucida</name>
    <dbReference type="NCBI Taxonomy" id="240159"/>
    <lineage>
        <taxon>Eukaryota</taxon>
        <taxon>Metazoa</taxon>
        <taxon>Chordata</taxon>
        <taxon>Craniata</taxon>
        <taxon>Vertebrata</taxon>
        <taxon>Euteleostomi</taxon>
        <taxon>Actinopterygii</taxon>
        <taxon>Neopterygii</taxon>
        <taxon>Teleostei</taxon>
        <taxon>Neoteleostei</taxon>
        <taxon>Acanthomorphata</taxon>
        <taxon>Eupercaria</taxon>
        <taxon>Sciaenidae</taxon>
        <taxon>Collichthys</taxon>
    </lineage>
</organism>
<protein>
    <recommendedName>
        <fullName evidence="2">V-type proton ATPase subunit F</fullName>
    </recommendedName>
    <alternativeName>
        <fullName evidence="7">V-ATPase 14 kDa subunit</fullName>
    </alternativeName>
    <alternativeName>
        <fullName evidence="9">V-type proton ATPase subunit f</fullName>
    </alternativeName>
    <alternativeName>
        <fullName evidence="6">Vacuolar proton pump subunit F</fullName>
    </alternativeName>
</protein>
<evidence type="ECO:0000256" key="4">
    <source>
        <dbReference type="ARBA" id="ARBA00022781"/>
    </source>
</evidence>
<dbReference type="Gene3D" id="3.40.50.10580">
    <property type="entry name" value="ATPase, V1 complex, subunit F"/>
    <property type="match status" value="1"/>
</dbReference>
<evidence type="ECO:0000313" key="12">
    <source>
        <dbReference type="Proteomes" id="UP000298787"/>
    </source>
</evidence>
<evidence type="ECO:0000256" key="6">
    <source>
        <dbReference type="ARBA" id="ARBA00030311"/>
    </source>
</evidence>
<evidence type="ECO:0000256" key="3">
    <source>
        <dbReference type="ARBA" id="ARBA00022448"/>
    </source>
</evidence>
<keyword evidence="5" id="KW-0406">Ion transport</keyword>
<keyword evidence="3" id="KW-0813">Transport</keyword>
<dbReference type="EMBL" id="CM014099">
    <property type="protein sequence ID" value="TKS90362.1"/>
    <property type="molecule type" value="Genomic_DNA"/>
</dbReference>
<accession>A0A4V6AT04</accession>
<feature type="region of interest" description="Disordered" evidence="10">
    <location>
        <begin position="187"/>
        <end position="206"/>
    </location>
</feature>
<dbReference type="PANTHER" id="PTHR13861">
    <property type="entry name" value="VACUOLAR ATP SYNTHASE SUBUNIT F"/>
    <property type="match status" value="1"/>
</dbReference>
<evidence type="ECO:0000256" key="1">
    <source>
        <dbReference type="ARBA" id="ARBA00010148"/>
    </source>
</evidence>
<dbReference type="STRING" id="240159.A0A4V6AT04"/>
<dbReference type="Proteomes" id="UP000298787">
    <property type="component" value="Chromosome 22"/>
</dbReference>